<dbReference type="AlphaFoldDB" id="A0A7R9VSB9"/>
<proteinExistence type="predicted"/>
<protein>
    <submittedName>
        <fullName evidence="2">Uncharacterized protein</fullName>
    </submittedName>
</protein>
<organism evidence="2">
    <name type="scientific">Chlamydomonas euryale</name>
    <dbReference type="NCBI Taxonomy" id="1486919"/>
    <lineage>
        <taxon>Eukaryota</taxon>
        <taxon>Viridiplantae</taxon>
        <taxon>Chlorophyta</taxon>
        <taxon>core chlorophytes</taxon>
        <taxon>Chlorophyceae</taxon>
        <taxon>CS clade</taxon>
        <taxon>Chlamydomonadales</taxon>
        <taxon>Chlamydomonadaceae</taxon>
        <taxon>Chlamydomonas</taxon>
    </lineage>
</organism>
<name>A0A7R9VSB9_9CHLO</name>
<accession>A0A7R9VSB9</accession>
<feature type="region of interest" description="Disordered" evidence="1">
    <location>
        <begin position="27"/>
        <end position="81"/>
    </location>
</feature>
<evidence type="ECO:0000256" key="1">
    <source>
        <dbReference type="SAM" id="MobiDB-lite"/>
    </source>
</evidence>
<reference evidence="2" key="1">
    <citation type="submission" date="2021-01" db="EMBL/GenBank/DDBJ databases">
        <authorList>
            <person name="Corre E."/>
            <person name="Pelletier E."/>
            <person name="Niang G."/>
            <person name="Scheremetjew M."/>
            <person name="Finn R."/>
            <person name="Kale V."/>
            <person name="Holt S."/>
            <person name="Cochrane G."/>
            <person name="Meng A."/>
            <person name="Brown T."/>
            <person name="Cohen L."/>
        </authorList>
    </citation>
    <scope>NUCLEOTIDE SEQUENCE</scope>
    <source>
        <strain evidence="2">CCMP219</strain>
    </source>
</reference>
<gene>
    <name evidence="2" type="ORF">CEUR00632_LOCUS16708</name>
</gene>
<sequence>MGDVHGCSGDGTVRKAEADEWLTDECTTGKRMSSLQGDYSTPHTAMPPPLVHRNKDSNHAEEHRHHSRTGTRTPLTHRTMGSIHAQKNNGSTYAKEQGRRSCTGTWAVFTQL</sequence>
<feature type="compositionally biased region" description="Polar residues" evidence="1">
    <location>
        <begin position="30"/>
        <end position="43"/>
    </location>
</feature>
<dbReference type="EMBL" id="HBEC01035978">
    <property type="protein sequence ID" value="CAD8302720.1"/>
    <property type="molecule type" value="Transcribed_RNA"/>
</dbReference>
<evidence type="ECO:0000313" key="2">
    <source>
        <dbReference type="EMBL" id="CAD8302720.1"/>
    </source>
</evidence>
<feature type="compositionally biased region" description="Basic and acidic residues" evidence="1">
    <location>
        <begin position="53"/>
        <end position="64"/>
    </location>
</feature>